<protein>
    <submittedName>
        <fullName evidence="1">Uncharacterized protein</fullName>
    </submittedName>
</protein>
<proteinExistence type="predicted"/>
<dbReference type="Proteomes" id="UP001319882">
    <property type="component" value="Unassembled WGS sequence"/>
</dbReference>
<reference evidence="1 2" key="1">
    <citation type="journal article" date="2021" name="Sci. Rep.">
        <title>Genome analysis of a halophilic bacterium Halomonas malpeensis YU-PRIM-29(T) reveals its exopolysaccharide and pigment producing capabilities.</title>
        <authorList>
            <person name="Athmika"/>
            <person name="Ghate S.D."/>
            <person name="Arun A.B."/>
            <person name="Rao S.S."/>
            <person name="Kumar S.T.A."/>
            <person name="Kandiyil M.K."/>
            <person name="Saptami K."/>
            <person name="Rekha P.D."/>
        </authorList>
    </citation>
    <scope>NUCLEOTIDE SEQUENCE [LARGE SCALE GENOMIC DNA]</scope>
    <source>
        <strain evidence="2">prim 29</strain>
    </source>
</reference>
<sequence length="93" mass="10389">MDEQFASQISSLTDAEVRNKTGNINATRQSLLRAVFISSYAILEQNLDEIVLMDQKKQGVNLSPNDLKHRGINRSIVYANKVLGMSIDASQKH</sequence>
<evidence type="ECO:0000313" key="2">
    <source>
        <dbReference type="Proteomes" id="UP001319882"/>
    </source>
</evidence>
<gene>
    <name evidence="1" type="ORF">GEV37_10660</name>
</gene>
<comment type="caution">
    <text evidence="1">The sequence shown here is derived from an EMBL/GenBank/DDBJ whole genome shotgun (WGS) entry which is preliminary data.</text>
</comment>
<dbReference type="RefSeq" id="WP_227390242.1">
    <property type="nucleotide sequence ID" value="NZ_JBHSCJ010000002.1"/>
</dbReference>
<keyword evidence="2" id="KW-1185">Reference proteome</keyword>
<accession>A0ABS8DTF2</accession>
<name>A0ABS8DTF2_9GAMM</name>
<dbReference type="EMBL" id="WHVL01000004">
    <property type="protein sequence ID" value="MCB8889572.1"/>
    <property type="molecule type" value="Genomic_DNA"/>
</dbReference>
<organism evidence="1 2">
    <name type="scientific">Vreelandella malpeensis</name>
    <dbReference type="NCBI Taxonomy" id="1172368"/>
    <lineage>
        <taxon>Bacteria</taxon>
        <taxon>Pseudomonadati</taxon>
        <taxon>Pseudomonadota</taxon>
        <taxon>Gammaproteobacteria</taxon>
        <taxon>Oceanospirillales</taxon>
        <taxon>Halomonadaceae</taxon>
        <taxon>Vreelandella</taxon>
    </lineage>
</organism>
<evidence type="ECO:0000313" key="1">
    <source>
        <dbReference type="EMBL" id="MCB8889572.1"/>
    </source>
</evidence>